<dbReference type="RefSeq" id="WP_407050051.1">
    <property type="nucleotide sequence ID" value="NZ_CP158568.1"/>
</dbReference>
<feature type="domain" description="Phasin" evidence="1">
    <location>
        <begin position="29"/>
        <end position="123"/>
    </location>
</feature>
<evidence type="ECO:0000259" key="1">
    <source>
        <dbReference type="Pfam" id="PF09361"/>
    </source>
</evidence>
<gene>
    <name evidence="2" type="ORF">ABS361_01240</name>
</gene>
<reference evidence="2" key="1">
    <citation type="submission" date="2024-06" db="EMBL/GenBank/DDBJ databases">
        <title>Methylostella associata gen. nov., sp. nov., a novel Ancalomicrobiaceae-affiliated facultatively methylotrophic bacteria that feed on methanotrophs of the genus Methylococcus.</title>
        <authorList>
            <person name="Saltykova V."/>
            <person name="Danilova O.V."/>
            <person name="Oshkin I.Y."/>
            <person name="Belova S.E."/>
            <person name="Pimenov N.V."/>
            <person name="Dedysh S.N."/>
        </authorList>
    </citation>
    <scope>NUCLEOTIDE SEQUENCE</scope>
    <source>
        <strain evidence="2">S20</strain>
    </source>
</reference>
<dbReference type="AlphaFoldDB" id="A0AAU7XB10"/>
<dbReference type="KEGG" id="mflg:ABS361_01240"/>
<protein>
    <submittedName>
        <fullName evidence="2">Phasin family protein</fullName>
    </submittedName>
</protein>
<name>A0AAU7XB10_9HYPH</name>
<sequence length="126" mass="13520">MAADKFEIPTEMRAFAEKSVDQAKKAFDDFIHATQQAASKAETSATTIQAGALEMNRKVLSLAEENVAAVFEHAQKLVKAKNPEEIARLHSDFLKAQMATFGEQARLIGDAAAATVSGIAEQAKKG</sequence>
<evidence type="ECO:0000313" key="2">
    <source>
        <dbReference type="EMBL" id="XBY44959.1"/>
    </source>
</evidence>
<dbReference type="EMBL" id="CP158568">
    <property type="protein sequence ID" value="XBY44959.1"/>
    <property type="molecule type" value="Genomic_DNA"/>
</dbReference>
<dbReference type="InterPro" id="IPR018968">
    <property type="entry name" value="Phasin"/>
</dbReference>
<dbReference type="Pfam" id="PF09361">
    <property type="entry name" value="Phasin_2"/>
    <property type="match status" value="1"/>
</dbReference>
<proteinExistence type="predicted"/>
<accession>A0AAU7XB10</accession>
<organism evidence="2">
    <name type="scientific">Methyloraptor flagellatus</name>
    <dbReference type="NCBI Taxonomy" id="3162530"/>
    <lineage>
        <taxon>Bacteria</taxon>
        <taxon>Pseudomonadati</taxon>
        <taxon>Pseudomonadota</taxon>
        <taxon>Alphaproteobacteria</taxon>
        <taxon>Hyphomicrobiales</taxon>
        <taxon>Ancalomicrobiaceae</taxon>
        <taxon>Methyloraptor</taxon>
    </lineage>
</organism>